<dbReference type="InterPro" id="IPR043601">
    <property type="entry name" value="Rspo_Fu-CRD_dom"/>
</dbReference>
<name>A0A669D4L0_ORENI</name>
<evidence type="ECO:0000256" key="5">
    <source>
        <dbReference type="ARBA" id="ARBA00023180"/>
    </source>
</evidence>
<reference evidence="7" key="3">
    <citation type="submission" date="2025-09" db="UniProtKB">
        <authorList>
            <consortium name="Ensembl"/>
        </authorList>
    </citation>
    <scope>IDENTIFICATION</scope>
</reference>
<keyword evidence="4" id="KW-1015">Disulfide bond</keyword>
<dbReference type="Pfam" id="PF15913">
    <property type="entry name" value="Furin-like_2"/>
    <property type="match status" value="1"/>
</dbReference>
<dbReference type="AlphaFoldDB" id="A0A669D4L0"/>
<reference evidence="7" key="2">
    <citation type="submission" date="2025-08" db="UniProtKB">
        <authorList>
            <consortium name="Ensembl"/>
        </authorList>
    </citation>
    <scope>IDENTIFICATION</scope>
</reference>
<reference evidence="8" key="1">
    <citation type="submission" date="2012-01" db="EMBL/GenBank/DDBJ databases">
        <title>The Genome Sequence of Oreochromis niloticus (Nile Tilapia).</title>
        <authorList>
            <consortium name="Broad Institute Genome Assembly Team"/>
            <consortium name="Broad Institute Sequencing Platform"/>
            <person name="Di Palma F."/>
            <person name="Johnson J."/>
            <person name="Lander E.S."/>
            <person name="Lindblad-Toh K."/>
        </authorList>
    </citation>
    <scope>NUCLEOTIDE SEQUENCE [LARGE SCALE GENOMIC DNA]</scope>
</reference>
<evidence type="ECO:0000313" key="7">
    <source>
        <dbReference type="Ensembl" id="ENSONIP00000053255.1"/>
    </source>
</evidence>
<dbReference type="Gene3D" id="2.10.220.10">
    <property type="entry name" value="Hormone Receptor, Insulin-like Growth Factor Receptor 1, Chain A, domain 2"/>
    <property type="match status" value="1"/>
</dbReference>
<dbReference type="InterPro" id="IPR009030">
    <property type="entry name" value="Growth_fac_rcpt_cys_sf"/>
</dbReference>
<evidence type="ECO:0000256" key="4">
    <source>
        <dbReference type="ARBA" id="ARBA00023157"/>
    </source>
</evidence>
<keyword evidence="2" id="KW-0964">Secreted</keyword>
<dbReference type="PANTHER" id="PTHR46987">
    <property type="entry name" value="NEUROHYPOPHYSIAL HORMONES, N-TERMINAL DOMAIN CONTAINING PROTEIN"/>
    <property type="match status" value="1"/>
</dbReference>
<sequence length="198" mass="22631">MLLTKLNFKNQTDYVASYWSAGCKPDCASCFSENFCLRCHPGNFLFGGKCEPACPKGLTVMACFCVRANVCRSCRADLFFHHGHCHLTCPQGFEPDVQLMWCTPQSYSWGMDTLGCMCSETEHADPPRGQRTRTRPVLHFPSVYGNPCSHLSEIRKCAIRKRLRSSLSKWQRRNKMFNAYKRYTSSVDSLNTSRFSTH</sequence>
<dbReference type="PANTHER" id="PTHR46987:SF1">
    <property type="entry name" value="R-SPONDIN-3"/>
    <property type="match status" value="1"/>
</dbReference>
<dbReference type="OMA" id="MCSETEH"/>
<dbReference type="Ensembl" id="ENSONIT00000056056.1">
    <property type="protein sequence ID" value="ENSONIP00000053255.1"/>
    <property type="gene ID" value="ENSONIG00000037635.1"/>
</dbReference>
<evidence type="ECO:0000256" key="2">
    <source>
        <dbReference type="ARBA" id="ARBA00022525"/>
    </source>
</evidence>
<evidence type="ECO:0000256" key="3">
    <source>
        <dbReference type="ARBA" id="ARBA00022729"/>
    </source>
</evidence>
<evidence type="ECO:0000259" key="6">
    <source>
        <dbReference type="Pfam" id="PF15913"/>
    </source>
</evidence>
<keyword evidence="8" id="KW-1185">Reference proteome</keyword>
<dbReference type="InterPro" id="IPR006212">
    <property type="entry name" value="Furin_repeat"/>
</dbReference>
<accession>A0A669D4L0</accession>
<dbReference type="CDD" id="cd00064">
    <property type="entry name" value="FU"/>
    <property type="match status" value="1"/>
</dbReference>
<dbReference type="GO" id="GO:0005576">
    <property type="term" value="C:extracellular region"/>
    <property type="evidence" value="ECO:0007669"/>
    <property type="project" value="UniProtKB-SubCell"/>
</dbReference>
<evidence type="ECO:0000313" key="8">
    <source>
        <dbReference type="Proteomes" id="UP000005207"/>
    </source>
</evidence>
<dbReference type="SUPFAM" id="SSF57184">
    <property type="entry name" value="Growth factor receptor domain"/>
    <property type="match status" value="1"/>
</dbReference>
<dbReference type="InterPro" id="IPR051514">
    <property type="entry name" value="R-spondin"/>
</dbReference>
<proteinExistence type="predicted"/>
<keyword evidence="5" id="KW-0325">Glycoprotein</keyword>
<organism evidence="7 8">
    <name type="scientific">Oreochromis niloticus</name>
    <name type="common">Nile tilapia</name>
    <name type="synonym">Tilapia nilotica</name>
    <dbReference type="NCBI Taxonomy" id="8128"/>
    <lineage>
        <taxon>Eukaryota</taxon>
        <taxon>Metazoa</taxon>
        <taxon>Chordata</taxon>
        <taxon>Craniata</taxon>
        <taxon>Vertebrata</taxon>
        <taxon>Euteleostomi</taxon>
        <taxon>Actinopterygii</taxon>
        <taxon>Neopterygii</taxon>
        <taxon>Teleostei</taxon>
        <taxon>Neoteleostei</taxon>
        <taxon>Acanthomorphata</taxon>
        <taxon>Ovalentaria</taxon>
        <taxon>Cichlomorphae</taxon>
        <taxon>Cichliformes</taxon>
        <taxon>Cichlidae</taxon>
        <taxon>African cichlids</taxon>
        <taxon>Pseudocrenilabrinae</taxon>
        <taxon>Oreochromini</taxon>
        <taxon>Oreochromis</taxon>
    </lineage>
</organism>
<dbReference type="Proteomes" id="UP000005207">
    <property type="component" value="Linkage group LG15"/>
</dbReference>
<evidence type="ECO:0000256" key="1">
    <source>
        <dbReference type="ARBA" id="ARBA00004613"/>
    </source>
</evidence>
<feature type="domain" description="R-spondin Fu-CRD" evidence="6">
    <location>
        <begin position="23"/>
        <end position="60"/>
    </location>
</feature>
<keyword evidence="3" id="KW-0732">Signal</keyword>
<comment type="subcellular location">
    <subcellularLocation>
        <location evidence="1">Secreted</location>
    </subcellularLocation>
</comment>
<protein>
    <recommendedName>
        <fullName evidence="6">R-spondin Fu-CRD domain-containing protein</fullName>
    </recommendedName>
</protein>
<dbReference type="InParanoid" id="A0A669D4L0"/>